<evidence type="ECO:0000256" key="1">
    <source>
        <dbReference type="ARBA" id="ARBA00013278"/>
    </source>
</evidence>
<dbReference type="PROSITE" id="PS50088">
    <property type="entry name" value="ANK_REPEAT"/>
    <property type="match status" value="4"/>
</dbReference>
<name>A0A232F9X4_9HYME</name>
<dbReference type="Pfam" id="PF12796">
    <property type="entry name" value="Ank_2"/>
    <property type="match status" value="1"/>
</dbReference>
<evidence type="ECO:0000313" key="10">
    <source>
        <dbReference type="EMBL" id="OXU27475.1"/>
    </source>
</evidence>
<evidence type="ECO:0000313" key="11">
    <source>
        <dbReference type="Proteomes" id="UP000215335"/>
    </source>
</evidence>
<dbReference type="PRINTS" id="PR01415">
    <property type="entry name" value="ANKYRIN"/>
</dbReference>
<evidence type="ECO:0000256" key="7">
    <source>
        <dbReference type="PROSITE-ProRule" id="PRU00023"/>
    </source>
</evidence>
<feature type="short sequence motif" description="DGA/G" evidence="8">
    <location>
        <begin position="637"/>
        <end position="639"/>
    </location>
</feature>
<comment type="catalytic activity">
    <reaction evidence="6">
        <text>a 1,2-diacyl-sn-glycero-3-phosphocholine + H2O = a 1-acyl-sn-glycero-3-phosphocholine + a fatty acid + H(+)</text>
        <dbReference type="Rhea" id="RHEA:15801"/>
        <dbReference type="ChEBI" id="CHEBI:15377"/>
        <dbReference type="ChEBI" id="CHEBI:15378"/>
        <dbReference type="ChEBI" id="CHEBI:28868"/>
        <dbReference type="ChEBI" id="CHEBI:57643"/>
        <dbReference type="ChEBI" id="CHEBI:58168"/>
        <dbReference type="EC" id="3.1.1.4"/>
    </reaction>
    <physiologicalReaction direction="left-to-right" evidence="6">
        <dbReference type="Rhea" id="RHEA:15802"/>
    </physiologicalReaction>
</comment>
<feature type="domain" description="PNPLA" evidence="9">
    <location>
        <begin position="672"/>
        <end position="924"/>
    </location>
</feature>
<dbReference type="PROSITE" id="PS50297">
    <property type="entry name" value="ANK_REP_REGION"/>
    <property type="match status" value="4"/>
</dbReference>
<feature type="short sequence motif" description="GXGXXG" evidence="8">
    <location>
        <begin position="472"/>
        <end position="477"/>
    </location>
</feature>
<feature type="active site" description="Nucleophile" evidence="8">
    <location>
        <position position="506"/>
    </location>
</feature>
<accession>A0A232F9X4</accession>
<evidence type="ECO:0000256" key="5">
    <source>
        <dbReference type="ARBA" id="ARBA00023098"/>
    </source>
</evidence>
<dbReference type="Gene3D" id="1.25.40.20">
    <property type="entry name" value="Ankyrin repeat-containing domain"/>
    <property type="match status" value="2"/>
</dbReference>
<organism evidence="10 11">
    <name type="scientific">Trichomalopsis sarcophagae</name>
    <dbReference type="NCBI Taxonomy" id="543379"/>
    <lineage>
        <taxon>Eukaryota</taxon>
        <taxon>Metazoa</taxon>
        <taxon>Ecdysozoa</taxon>
        <taxon>Arthropoda</taxon>
        <taxon>Hexapoda</taxon>
        <taxon>Insecta</taxon>
        <taxon>Pterygota</taxon>
        <taxon>Neoptera</taxon>
        <taxon>Endopterygota</taxon>
        <taxon>Hymenoptera</taxon>
        <taxon>Apocrita</taxon>
        <taxon>Proctotrupomorpha</taxon>
        <taxon>Chalcidoidea</taxon>
        <taxon>Pteromalidae</taxon>
        <taxon>Pteromalinae</taxon>
        <taxon>Trichomalopsis</taxon>
    </lineage>
</organism>
<dbReference type="EC" id="3.1.1.4" evidence="1"/>
<dbReference type="GO" id="GO:0005739">
    <property type="term" value="C:mitochondrion"/>
    <property type="evidence" value="ECO:0007669"/>
    <property type="project" value="TreeGrafter"/>
</dbReference>
<evidence type="ECO:0000256" key="2">
    <source>
        <dbReference type="ARBA" id="ARBA00022737"/>
    </source>
</evidence>
<evidence type="ECO:0000256" key="4">
    <source>
        <dbReference type="ARBA" id="ARBA00023043"/>
    </source>
</evidence>
<sequence>MAWLGNIANTVLQKFLPDVPGNHVQEVRTNDYHKRHIHCREDGIVLYTPGNIEKEKYDIVLHRPCTETLHQGYSLFRSDNLEEAESRFIIYKDRVPVLMEICREIGSVNRIQKLCDILVEHPTWNLAHISAHLLLYDAFNHDVVNSLLNSSDQETGASPLQIAIQTNNLRIVQMLISAKSSLEHLDFKANTVYHYAANSTKDIILALGSDLPNTLNSRNSDGYTPMHIACLNDKPECVKALLLIGADVNIPASEGVSATTPGFIGDFLHNQPNSLKTDDMKFGGTPLHWSCSREVMNALIEKNCDIDALNFEGRTALHIMVIRKRLECVAALLSHMANINIVDKEGNSPLHLAVTQSTPTIVQLLITFGADINAKNGKNQSPRHLVNKDTNDGQKILYILHAVGAERCPPDMKGCSIGCKHNENFDGVAPAEPPTAVPRTVLDQMLYVSSMEKMATKKRKRTKGGRLLCLDGGGIRGLVLVQTLLEVESVLQKPISSCFDWISGTSTGGILALGIAAGKNLKECQALYFRIKDNAFVGRRPYDSEPLENALKETLGEVTVMADIQNPKLMITGVLADRKPVDLHLFRNYDSPSKILNVPVSDKFKATLEPEEQLLWKAARATGAAPSYFRAFGRFLDGGLIANNPTLDAMTEIHEYNLALEAVDRSNEVVPLSLVVSVGTGLIPMSPLQNVDVYRPEGIFDTAKLAMGISALATLVVDQATASDGRVVDRARTWCSMIGVPYYRFNPQLSAEVPMDEKSDTVLAEMMWTAKAFYLHTALLGGILALGIAAGKSLKECQALYFRIKDNAFVGRRPYDSEPLENALKEALGEETVMADIRNPKLMITGVLADRKPVDLHLFRNYDSPSKILNISVSDDKFKATLEPEEQLLWKAARASGAAPSYFRAFGRFLDGGLIANNPTLDAMTEIHEYNIALKAVDRSDEVAPLSLVVSLGTGLIPMSQQQNVDVYRAEGIFETAKLAMGLSALATLLVDQATSTDGRVVDRARTWCSTIGVPFYRFNPQLSAEVELDEKSDAVLAEMMWTAKAFMHANKDQIKELAAVLDSVSDD</sequence>
<feature type="repeat" description="ANK" evidence="7">
    <location>
        <begin position="221"/>
        <end position="253"/>
    </location>
</feature>
<dbReference type="SUPFAM" id="SSF52151">
    <property type="entry name" value="FabD/lysophospholipase-like"/>
    <property type="match status" value="2"/>
</dbReference>
<keyword evidence="8" id="KW-0442">Lipid degradation</keyword>
<feature type="repeat" description="ANK" evidence="7">
    <location>
        <begin position="312"/>
        <end position="344"/>
    </location>
</feature>
<dbReference type="Pfam" id="PF01734">
    <property type="entry name" value="Patatin"/>
    <property type="match status" value="2"/>
</dbReference>
<gene>
    <name evidence="10" type="ORF">TSAR_011253</name>
</gene>
<dbReference type="InterPro" id="IPR036770">
    <property type="entry name" value="Ankyrin_rpt-contain_sf"/>
</dbReference>
<feature type="active site" description="Nucleophile" evidence="8">
    <location>
        <position position="710"/>
    </location>
</feature>
<dbReference type="InterPro" id="IPR016035">
    <property type="entry name" value="Acyl_Trfase/lysoPLipase"/>
</dbReference>
<dbReference type="GO" id="GO:0016042">
    <property type="term" value="P:lipid catabolic process"/>
    <property type="evidence" value="ECO:0007669"/>
    <property type="project" value="UniProtKB-UniRule"/>
</dbReference>
<dbReference type="OrthoDB" id="10021675at2759"/>
<dbReference type="Proteomes" id="UP000215335">
    <property type="component" value="Unassembled WGS sequence"/>
</dbReference>
<keyword evidence="5 8" id="KW-0443">Lipid metabolism</keyword>
<feature type="domain" description="PNPLA" evidence="9">
    <location>
        <begin position="468"/>
        <end position="650"/>
    </location>
</feature>
<dbReference type="SUPFAM" id="SSF48403">
    <property type="entry name" value="Ankyrin repeat"/>
    <property type="match status" value="1"/>
</dbReference>
<feature type="repeat" description="ANK" evidence="7">
    <location>
        <begin position="345"/>
        <end position="377"/>
    </location>
</feature>
<keyword evidence="2" id="KW-0677">Repeat</keyword>
<dbReference type="AlphaFoldDB" id="A0A232F9X4"/>
<evidence type="ECO:0000259" key="9">
    <source>
        <dbReference type="PROSITE" id="PS51635"/>
    </source>
</evidence>
<dbReference type="SMART" id="SM00248">
    <property type="entry name" value="ANK"/>
    <property type="match status" value="5"/>
</dbReference>
<feature type="active site" description="Proton acceptor" evidence="8">
    <location>
        <position position="911"/>
    </location>
</feature>
<comment type="caution">
    <text evidence="10">The sequence shown here is derived from an EMBL/GenBank/DDBJ whole genome shotgun (WGS) entry which is preliminary data.</text>
</comment>
<dbReference type="GO" id="GO:0047499">
    <property type="term" value="F:calcium-independent phospholipase A2 activity"/>
    <property type="evidence" value="ECO:0007669"/>
    <property type="project" value="InterPro"/>
</dbReference>
<dbReference type="EMBL" id="NNAY01000598">
    <property type="protein sequence ID" value="OXU27475.1"/>
    <property type="molecule type" value="Genomic_DNA"/>
</dbReference>
<evidence type="ECO:0000256" key="6">
    <source>
        <dbReference type="ARBA" id="ARBA00023422"/>
    </source>
</evidence>
<protein>
    <recommendedName>
        <fullName evidence="1">phospholipase A2</fullName>
        <ecNumber evidence="1">3.1.1.4</ecNumber>
    </recommendedName>
</protein>
<feature type="short sequence motif" description="DGA/G" evidence="8">
    <location>
        <begin position="911"/>
        <end position="913"/>
    </location>
</feature>
<dbReference type="GO" id="GO:0052816">
    <property type="term" value="F:long-chain fatty acyl-CoA hydrolase activity"/>
    <property type="evidence" value="ECO:0007669"/>
    <property type="project" value="TreeGrafter"/>
</dbReference>
<keyword evidence="3 8" id="KW-0378">Hydrolase</keyword>
<dbReference type="PANTHER" id="PTHR24139:SF34">
    <property type="entry name" value="85_88 KDA CALCIUM-INDEPENDENT PHOSPHOLIPASE A2"/>
    <property type="match status" value="1"/>
</dbReference>
<dbReference type="Gene3D" id="3.40.1090.10">
    <property type="entry name" value="Cytosolic phospholipase A2 catalytic domain"/>
    <property type="match status" value="2"/>
</dbReference>
<dbReference type="Pfam" id="PF00023">
    <property type="entry name" value="Ank"/>
    <property type="match status" value="1"/>
</dbReference>
<dbReference type="CDD" id="cd07212">
    <property type="entry name" value="Pat_PNPLA9"/>
    <property type="match status" value="1"/>
</dbReference>
<feature type="repeat" description="ANK" evidence="7">
    <location>
        <begin position="155"/>
        <end position="187"/>
    </location>
</feature>
<evidence type="ECO:0000256" key="3">
    <source>
        <dbReference type="ARBA" id="ARBA00022801"/>
    </source>
</evidence>
<evidence type="ECO:0000256" key="8">
    <source>
        <dbReference type="PROSITE-ProRule" id="PRU01161"/>
    </source>
</evidence>
<dbReference type="PROSITE" id="PS51635">
    <property type="entry name" value="PNPLA"/>
    <property type="match status" value="2"/>
</dbReference>
<dbReference type="InterPro" id="IPR002641">
    <property type="entry name" value="PNPLA_dom"/>
</dbReference>
<feature type="short sequence motif" description="GXSXG" evidence="8">
    <location>
        <begin position="504"/>
        <end position="508"/>
    </location>
</feature>
<reference evidence="10 11" key="1">
    <citation type="journal article" date="2017" name="Curr. Biol.">
        <title>The Evolution of Venom by Co-option of Single-Copy Genes.</title>
        <authorList>
            <person name="Martinson E.O."/>
            <person name="Mrinalini"/>
            <person name="Kelkar Y.D."/>
            <person name="Chang C.H."/>
            <person name="Werren J.H."/>
        </authorList>
    </citation>
    <scope>NUCLEOTIDE SEQUENCE [LARGE SCALE GENOMIC DNA]</scope>
    <source>
        <strain evidence="10 11">Alberta</strain>
        <tissue evidence="10">Whole body</tissue>
    </source>
</reference>
<dbReference type="GO" id="GO:2000304">
    <property type="term" value="P:positive regulation of ceramide biosynthetic process"/>
    <property type="evidence" value="ECO:0007669"/>
    <property type="project" value="TreeGrafter"/>
</dbReference>
<dbReference type="InterPro" id="IPR002110">
    <property type="entry name" value="Ankyrin_rpt"/>
</dbReference>
<keyword evidence="4 7" id="KW-0040">ANK repeat</keyword>
<comment type="caution">
    <text evidence="8">Lacks conserved residue(s) required for the propagation of feature annotation.</text>
</comment>
<keyword evidence="11" id="KW-1185">Reference proteome</keyword>
<dbReference type="STRING" id="543379.A0A232F9X4"/>
<feature type="active site" description="Proton acceptor" evidence="8">
    <location>
        <position position="637"/>
    </location>
</feature>
<dbReference type="PANTHER" id="PTHR24139">
    <property type="entry name" value="CALCIUM-INDEPENDENT PHOSPHOLIPASE A2"/>
    <property type="match status" value="1"/>
</dbReference>
<proteinExistence type="predicted"/>
<dbReference type="InterPro" id="IPR047148">
    <property type="entry name" value="PLPL9"/>
</dbReference>